<dbReference type="SFLD" id="SFLDS00003">
    <property type="entry name" value="Haloacid_Dehalogenase"/>
    <property type="match status" value="1"/>
</dbReference>
<gene>
    <name evidence="4" type="ORF">GCM10009430_23280</name>
</gene>
<keyword evidence="1" id="KW-0479">Metal-binding</keyword>
<dbReference type="InterPro" id="IPR036412">
    <property type="entry name" value="HAD-like_sf"/>
</dbReference>
<dbReference type="Pfam" id="PF00702">
    <property type="entry name" value="Hydrolase"/>
    <property type="match status" value="1"/>
</dbReference>
<dbReference type="SUPFAM" id="SSF56784">
    <property type="entry name" value="HAD-like"/>
    <property type="match status" value="1"/>
</dbReference>
<accession>A0ABN1IUU4</accession>
<dbReference type="SFLD" id="SFLDG01129">
    <property type="entry name" value="C1.5:_HAD__Beta-PGM__Phosphata"/>
    <property type="match status" value="1"/>
</dbReference>
<name>A0ABN1IUU4_9FLAO</name>
<keyword evidence="2 4" id="KW-0378">Hydrolase</keyword>
<dbReference type="Gene3D" id="1.10.150.240">
    <property type="entry name" value="Putative phosphatase, domain 2"/>
    <property type="match status" value="1"/>
</dbReference>
<dbReference type="GO" id="GO:0016787">
    <property type="term" value="F:hydrolase activity"/>
    <property type="evidence" value="ECO:0007669"/>
    <property type="project" value="UniProtKB-KW"/>
</dbReference>
<dbReference type="Proteomes" id="UP001501758">
    <property type="component" value="Unassembled WGS sequence"/>
</dbReference>
<dbReference type="PANTHER" id="PTHR46470">
    <property type="entry name" value="N-ACYLNEURAMINATE-9-PHOSPHATASE"/>
    <property type="match status" value="1"/>
</dbReference>
<proteinExistence type="predicted"/>
<dbReference type="InterPro" id="IPR023198">
    <property type="entry name" value="PGP-like_dom2"/>
</dbReference>
<evidence type="ECO:0000313" key="4">
    <source>
        <dbReference type="EMBL" id="GAA0721680.1"/>
    </source>
</evidence>
<keyword evidence="3" id="KW-0460">Magnesium</keyword>
<dbReference type="InterPro" id="IPR023214">
    <property type="entry name" value="HAD_sf"/>
</dbReference>
<comment type="caution">
    <text evidence="4">The sequence shown here is derived from an EMBL/GenBank/DDBJ whole genome shotgun (WGS) entry which is preliminary data.</text>
</comment>
<protein>
    <submittedName>
        <fullName evidence="4">HAD family hydrolase</fullName>
    </submittedName>
</protein>
<keyword evidence="5" id="KW-1185">Reference proteome</keyword>
<evidence type="ECO:0000256" key="2">
    <source>
        <dbReference type="ARBA" id="ARBA00022801"/>
    </source>
</evidence>
<dbReference type="Gene3D" id="3.40.50.1000">
    <property type="entry name" value="HAD superfamily/HAD-like"/>
    <property type="match status" value="1"/>
</dbReference>
<dbReference type="InterPro" id="IPR051400">
    <property type="entry name" value="HAD-like_hydrolase"/>
</dbReference>
<organism evidence="4 5">
    <name type="scientific">Aquimarina litoralis</name>
    <dbReference type="NCBI Taxonomy" id="584605"/>
    <lineage>
        <taxon>Bacteria</taxon>
        <taxon>Pseudomonadati</taxon>
        <taxon>Bacteroidota</taxon>
        <taxon>Flavobacteriia</taxon>
        <taxon>Flavobacteriales</taxon>
        <taxon>Flavobacteriaceae</taxon>
        <taxon>Aquimarina</taxon>
    </lineage>
</organism>
<dbReference type="EMBL" id="BAAAGE010000002">
    <property type="protein sequence ID" value="GAA0721680.1"/>
    <property type="molecule type" value="Genomic_DNA"/>
</dbReference>
<evidence type="ECO:0000313" key="5">
    <source>
        <dbReference type="Proteomes" id="UP001501758"/>
    </source>
</evidence>
<dbReference type="PANTHER" id="PTHR46470:SF2">
    <property type="entry name" value="GLYCERALDEHYDE 3-PHOSPHATE PHOSPHATASE"/>
    <property type="match status" value="1"/>
</dbReference>
<evidence type="ECO:0000256" key="1">
    <source>
        <dbReference type="ARBA" id="ARBA00022723"/>
    </source>
</evidence>
<evidence type="ECO:0000256" key="3">
    <source>
        <dbReference type="ARBA" id="ARBA00022842"/>
    </source>
</evidence>
<sequence length="233" mass="26947">MFTMEIPSIKVIAFDADDTLWVNETFFRKAEEDFCELVSAYLPKEEANKLLFEIEMQNLGLYGYGIKPFTLSLIEAAIKITNGNMDIALVETLIERGKKMLQEPVELIDGIEETLEYLSKKYRLVMATKGDLLDQERKLIKSGLEKYFHHIEIVSDKTEKQYQKLVDHLDIDKSEFLMVGNSLKSDILPVLNIGAYAFHIPFHTTWVHEVYNGTIDHPNFKSLTHSKELLHYL</sequence>
<reference evidence="4 5" key="1">
    <citation type="journal article" date="2019" name="Int. J. Syst. Evol. Microbiol.">
        <title>The Global Catalogue of Microorganisms (GCM) 10K type strain sequencing project: providing services to taxonomists for standard genome sequencing and annotation.</title>
        <authorList>
            <consortium name="The Broad Institute Genomics Platform"/>
            <consortium name="The Broad Institute Genome Sequencing Center for Infectious Disease"/>
            <person name="Wu L."/>
            <person name="Ma J."/>
        </authorList>
    </citation>
    <scope>NUCLEOTIDE SEQUENCE [LARGE SCALE GENOMIC DNA]</scope>
    <source>
        <strain evidence="4 5">JCM 15974</strain>
    </source>
</reference>